<evidence type="ECO:0000313" key="3">
    <source>
        <dbReference type="Proteomes" id="UP001163821"/>
    </source>
</evidence>
<accession>A0AA42CB84</accession>
<gene>
    <name evidence="2" type="ORF">N2K84_18040</name>
</gene>
<proteinExistence type="predicted"/>
<dbReference type="AlphaFoldDB" id="A0AA42CB84"/>
<sequence>MKPRLNIVTLGVSDLKRSRDFYRDALGWEPGQGSDNNIVFYGQGGIVFALYPLNDLAEDANLPPGRSGFPGVTLAINMDSKEAVDQLYRQITGNGGTPLVEPRETFWGGYDCYFADPDGHTWEIAWAPFWKFDEQGSLLLE</sequence>
<reference evidence="2" key="1">
    <citation type="submission" date="2022-10" db="EMBL/GenBank/DDBJ databases">
        <title>Gaoshiqiia sediminis gen. nov., sp. nov., isolated from coastal sediment.</title>
        <authorList>
            <person name="Yu W.X."/>
            <person name="Mu D.S."/>
            <person name="Du J.Z."/>
            <person name="Liang Y.Q."/>
        </authorList>
    </citation>
    <scope>NUCLEOTIDE SEQUENCE</scope>
    <source>
        <strain evidence="2">A06</strain>
    </source>
</reference>
<name>A0AA42CB84_9BACT</name>
<dbReference type="PANTHER" id="PTHR36503">
    <property type="entry name" value="BLR2520 PROTEIN"/>
    <property type="match status" value="1"/>
</dbReference>
<feature type="domain" description="VOC" evidence="1">
    <location>
        <begin position="4"/>
        <end position="127"/>
    </location>
</feature>
<dbReference type="Pfam" id="PF00903">
    <property type="entry name" value="Glyoxalase"/>
    <property type="match status" value="1"/>
</dbReference>
<organism evidence="2 3">
    <name type="scientific">Gaoshiqia sediminis</name>
    <dbReference type="NCBI Taxonomy" id="2986998"/>
    <lineage>
        <taxon>Bacteria</taxon>
        <taxon>Pseudomonadati</taxon>
        <taxon>Bacteroidota</taxon>
        <taxon>Bacteroidia</taxon>
        <taxon>Marinilabiliales</taxon>
        <taxon>Prolixibacteraceae</taxon>
        <taxon>Gaoshiqia</taxon>
    </lineage>
</organism>
<dbReference type="PANTHER" id="PTHR36503:SF1">
    <property type="entry name" value="BLR2520 PROTEIN"/>
    <property type="match status" value="1"/>
</dbReference>
<dbReference type="PROSITE" id="PS51819">
    <property type="entry name" value="VOC"/>
    <property type="match status" value="1"/>
</dbReference>
<dbReference type="RefSeq" id="WP_282593232.1">
    <property type="nucleotide sequence ID" value="NZ_JAPAAF010000044.1"/>
</dbReference>
<evidence type="ECO:0000313" key="2">
    <source>
        <dbReference type="EMBL" id="MCW0484640.1"/>
    </source>
</evidence>
<dbReference type="Gene3D" id="3.10.180.10">
    <property type="entry name" value="2,3-Dihydroxybiphenyl 1,2-Dioxygenase, domain 1"/>
    <property type="match status" value="1"/>
</dbReference>
<keyword evidence="3" id="KW-1185">Reference proteome</keyword>
<dbReference type="InterPro" id="IPR037523">
    <property type="entry name" value="VOC_core"/>
</dbReference>
<protein>
    <submittedName>
        <fullName evidence="2">VOC family protein</fullName>
    </submittedName>
</protein>
<dbReference type="EMBL" id="JAPAAF010000044">
    <property type="protein sequence ID" value="MCW0484640.1"/>
    <property type="molecule type" value="Genomic_DNA"/>
</dbReference>
<dbReference type="InterPro" id="IPR029068">
    <property type="entry name" value="Glyas_Bleomycin-R_OHBP_Dase"/>
</dbReference>
<comment type="caution">
    <text evidence="2">The sequence shown here is derived from an EMBL/GenBank/DDBJ whole genome shotgun (WGS) entry which is preliminary data.</text>
</comment>
<dbReference type="Proteomes" id="UP001163821">
    <property type="component" value="Unassembled WGS sequence"/>
</dbReference>
<dbReference type="InterPro" id="IPR004360">
    <property type="entry name" value="Glyas_Fos-R_dOase_dom"/>
</dbReference>
<evidence type="ECO:0000259" key="1">
    <source>
        <dbReference type="PROSITE" id="PS51819"/>
    </source>
</evidence>
<dbReference type="SUPFAM" id="SSF54593">
    <property type="entry name" value="Glyoxalase/Bleomycin resistance protein/Dihydroxybiphenyl dioxygenase"/>
    <property type="match status" value="1"/>
</dbReference>